<feature type="transmembrane region" description="Helical" evidence="7">
    <location>
        <begin position="248"/>
        <end position="270"/>
    </location>
</feature>
<feature type="transmembrane region" description="Helical" evidence="7">
    <location>
        <begin position="303"/>
        <end position="330"/>
    </location>
</feature>
<dbReference type="InterPro" id="IPR025857">
    <property type="entry name" value="MacB_PCD"/>
</dbReference>
<dbReference type="InterPro" id="IPR050250">
    <property type="entry name" value="Macrolide_Exporter_MacB"/>
</dbReference>
<feature type="transmembrane region" description="Helical" evidence="7">
    <location>
        <begin position="342"/>
        <end position="362"/>
    </location>
</feature>
<gene>
    <name evidence="10" type="ORF">L1994_09395</name>
</gene>
<dbReference type="KEGG" id="manq:L1994_09395"/>
<accession>A0AAF0FKU4</accession>
<feature type="domain" description="ABC3 transporter permease C-terminal" evidence="8">
    <location>
        <begin position="255"/>
        <end position="372"/>
    </location>
</feature>
<evidence type="ECO:0000259" key="9">
    <source>
        <dbReference type="Pfam" id="PF12704"/>
    </source>
</evidence>
<dbReference type="PANTHER" id="PTHR30572">
    <property type="entry name" value="MEMBRANE COMPONENT OF TRANSPORTER-RELATED"/>
    <property type="match status" value="1"/>
</dbReference>
<evidence type="ECO:0000313" key="11">
    <source>
        <dbReference type="Proteomes" id="UP001218895"/>
    </source>
</evidence>
<dbReference type="Proteomes" id="UP001218895">
    <property type="component" value="Chromosome"/>
</dbReference>
<dbReference type="RefSeq" id="WP_278099186.1">
    <property type="nucleotide sequence ID" value="NZ_CP091092.1"/>
</dbReference>
<dbReference type="GeneID" id="79950611"/>
<feature type="domain" description="MacB-like periplasmic core" evidence="9">
    <location>
        <begin position="21"/>
        <end position="220"/>
    </location>
</feature>
<keyword evidence="5 7" id="KW-0472">Membrane</keyword>
<evidence type="ECO:0000256" key="5">
    <source>
        <dbReference type="ARBA" id="ARBA00023136"/>
    </source>
</evidence>
<name>A0AAF0FKU4_9EURY</name>
<evidence type="ECO:0000256" key="4">
    <source>
        <dbReference type="ARBA" id="ARBA00022989"/>
    </source>
</evidence>
<dbReference type="GO" id="GO:0005886">
    <property type="term" value="C:plasma membrane"/>
    <property type="evidence" value="ECO:0007669"/>
    <property type="project" value="UniProtKB-SubCell"/>
</dbReference>
<protein>
    <submittedName>
        <fullName evidence="10">ABC transporter permease</fullName>
    </submittedName>
</protein>
<dbReference type="EMBL" id="CP091092">
    <property type="protein sequence ID" value="WFN36348.1"/>
    <property type="molecule type" value="Genomic_DNA"/>
</dbReference>
<comment type="subcellular location">
    <subcellularLocation>
        <location evidence="1">Cell membrane</location>
        <topology evidence="1">Multi-pass membrane protein</topology>
    </subcellularLocation>
</comment>
<reference evidence="10" key="1">
    <citation type="submission" date="2022-01" db="EMBL/GenBank/DDBJ databases">
        <title>Complete genome of Methanomicrobium antiquum DSM 21220.</title>
        <authorList>
            <person name="Chen S.-C."/>
            <person name="You Y.-T."/>
            <person name="Zhou Y.-Z."/>
            <person name="Lai M.-C."/>
        </authorList>
    </citation>
    <scope>NUCLEOTIDE SEQUENCE</scope>
    <source>
        <strain evidence="10">DSM 21220</strain>
    </source>
</reference>
<organism evidence="10 11">
    <name type="scientific">Methanomicrobium antiquum</name>
    <dbReference type="NCBI Taxonomy" id="487686"/>
    <lineage>
        <taxon>Archaea</taxon>
        <taxon>Methanobacteriati</taxon>
        <taxon>Methanobacteriota</taxon>
        <taxon>Stenosarchaea group</taxon>
        <taxon>Methanomicrobia</taxon>
        <taxon>Methanomicrobiales</taxon>
        <taxon>Methanomicrobiaceae</taxon>
        <taxon>Methanomicrobium</taxon>
    </lineage>
</organism>
<evidence type="ECO:0000256" key="1">
    <source>
        <dbReference type="ARBA" id="ARBA00004651"/>
    </source>
</evidence>
<evidence type="ECO:0000256" key="7">
    <source>
        <dbReference type="SAM" id="Phobius"/>
    </source>
</evidence>
<evidence type="ECO:0000256" key="2">
    <source>
        <dbReference type="ARBA" id="ARBA00022475"/>
    </source>
</evidence>
<keyword evidence="11" id="KW-1185">Reference proteome</keyword>
<dbReference type="GO" id="GO:0022857">
    <property type="term" value="F:transmembrane transporter activity"/>
    <property type="evidence" value="ECO:0007669"/>
    <property type="project" value="TreeGrafter"/>
</dbReference>
<evidence type="ECO:0000256" key="3">
    <source>
        <dbReference type="ARBA" id="ARBA00022692"/>
    </source>
</evidence>
<comment type="similarity">
    <text evidence="6">Belongs to the ABC-4 integral membrane protein family.</text>
</comment>
<dbReference type="InterPro" id="IPR003838">
    <property type="entry name" value="ABC3_permease_C"/>
</dbReference>
<evidence type="ECO:0000259" key="8">
    <source>
        <dbReference type="Pfam" id="PF02687"/>
    </source>
</evidence>
<sequence>MNNGIFFDFAKRNIRLHWLRSLLAVIGIVIGVAAIASMGMLGNSLVLAVSDSLSDVGDSIVIYPYGTEDDKITERQVKDIISASGGNRVIPLYNKYDEITVGGDDGYASVYGLETDDMPFVLELGSGQWLKTSSGAMAGARLAEDYELKPGSRIKLGSENLRIVGILEERGMGFDINPDNALFVTEKFFSSVYDQNDYDQVIVKVSDLNTIDSVKEDIEKKLNRRDDVITAFDTKAILETILTTFGQITMFTTAIGGISLLVAGVSIFNVQMMSVTERIKEIGIIRSIGTQKSEVLKMFIYEAFILGFLGAALGAVFSFLGGYVAIFVMLQDTSYLFEPSTLIYIPFGMAFGIGTSLLSGLYPAWKAANLNPIEALRHE</sequence>
<dbReference type="PANTHER" id="PTHR30572:SF4">
    <property type="entry name" value="ABC TRANSPORTER PERMEASE YTRF"/>
    <property type="match status" value="1"/>
</dbReference>
<keyword evidence="3 7" id="KW-0812">Transmembrane</keyword>
<evidence type="ECO:0000256" key="6">
    <source>
        <dbReference type="ARBA" id="ARBA00038076"/>
    </source>
</evidence>
<dbReference type="Pfam" id="PF02687">
    <property type="entry name" value="FtsX"/>
    <property type="match status" value="1"/>
</dbReference>
<feature type="transmembrane region" description="Helical" evidence="7">
    <location>
        <begin position="21"/>
        <end position="42"/>
    </location>
</feature>
<keyword evidence="2" id="KW-1003">Cell membrane</keyword>
<dbReference type="AlphaFoldDB" id="A0AAF0FKU4"/>
<dbReference type="Pfam" id="PF12704">
    <property type="entry name" value="MacB_PCD"/>
    <property type="match status" value="1"/>
</dbReference>
<proteinExistence type="inferred from homology"/>
<keyword evidence="4 7" id="KW-1133">Transmembrane helix</keyword>
<evidence type="ECO:0000313" key="10">
    <source>
        <dbReference type="EMBL" id="WFN36348.1"/>
    </source>
</evidence>